<keyword evidence="4" id="KW-0804">Transcription</keyword>
<dbReference type="EMBL" id="SGXF01000004">
    <property type="protein sequence ID" value="RZS94455.1"/>
    <property type="molecule type" value="Genomic_DNA"/>
</dbReference>
<keyword evidence="3" id="KW-0238">DNA-binding</keyword>
<evidence type="ECO:0000313" key="5">
    <source>
        <dbReference type="EMBL" id="RZS94455.1"/>
    </source>
</evidence>
<evidence type="ECO:0000256" key="3">
    <source>
        <dbReference type="ARBA" id="ARBA00023125"/>
    </source>
</evidence>
<dbReference type="SUPFAM" id="SSF46785">
    <property type="entry name" value="Winged helix' DNA-binding domain"/>
    <property type="match status" value="1"/>
</dbReference>
<dbReference type="Gene3D" id="1.10.4040.10">
    <property type="entry name" value="Penicillinase repressor domain"/>
    <property type="match status" value="1"/>
</dbReference>
<evidence type="ECO:0000256" key="4">
    <source>
        <dbReference type="ARBA" id="ARBA00023163"/>
    </source>
</evidence>
<dbReference type="GO" id="GO:0045892">
    <property type="term" value="P:negative regulation of DNA-templated transcription"/>
    <property type="evidence" value="ECO:0007669"/>
    <property type="project" value="InterPro"/>
</dbReference>
<dbReference type="InterPro" id="IPR036390">
    <property type="entry name" value="WH_DNA-bd_sf"/>
</dbReference>
<keyword evidence="2" id="KW-0805">Transcription regulation</keyword>
<sequence>MKKLTESETIVMQCIWKGQKDVTIAQIMQWAREDHGKDWKQQTVSTHLSHLAAKGYVDFYTGGRVSYYRPLVDVEDYKRDRNGNFLNAWYGGSISNMVEKLNADGMLEKAEVTKLRKILSGKSKTADQ</sequence>
<dbReference type="AlphaFoldDB" id="A0A4Q7P3P8"/>
<name>A0A4Q7P3P8_9FIRM</name>
<dbReference type="InterPro" id="IPR005650">
    <property type="entry name" value="BlaI_family"/>
</dbReference>
<dbReference type="Pfam" id="PF03965">
    <property type="entry name" value="Penicillinase_R"/>
    <property type="match status" value="1"/>
</dbReference>
<dbReference type="InterPro" id="IPR036388">
    <property type="entry name" value="WH-like_DNA-bd_sf"/>
</dbReference>
<gene>
    <name evidence="5" type="ORF">EV209_2298</name>
</gene>
<protein>
    <submittedName>
        <fullName evidence="5">Putative transcriptional regulator</fullName>
    </submittedName>
</protein>
<comment type="caution">
    <text evidence="5">The sequence shown here is derived from an EMBL/GenBank/DDBJ whole genome shotgun (WGS) entry which is preliminary data.</text>
</comment>
<dbReference type="GO" id="GO:0003677">
    <property type="term" value="F:DNA binding"/>
    <property type="evidence" value="ECO:0007669"/>
    <property type="project" value="UniProtKB-KW"/>
</dbReference>
<keyword evidence="6" id="KW-1185">Reference proteome</keyword>
<evidence type="ECO:0000256" key="2">
    <source>
        <dbReference type="ARBA" id="ARBA00023015"/>
    </source>
</evidence>
<evidence type="ECO:0000313" key="6">
    <source>
        <dbReference type="Proteomes" id="UP000292927"/>
    </source>
</evidence>
<reference evidence="5 6" key="1">
    <citation type="submission" date="2019-02" db="EMBL/GenBank/DDBJ databases">
        <title>Genomic Encyclopedia of Type Strains, Phase IV (KMG-IV): sequencing the most valuable type-strain genomes for metagenomic binning, comparative biology and taxonomic classification.</title>
        <authorList>
            <person name="Goeker M."/>
        </authorList>
    </citation>
    <scope>NUCLEOTIDE SEQUENCE [LARGE SCALE GENOMIC DNA]</scope>
    <source>
        <strain evidence="5 6">DSM 29486</strain>
    </source>
</reference>
<proteinExistence type="inferred from homology"/>
<comment type="similarity">
    <text evidence="1">Belongs to the BlaI transcriptional regulatory family.</text>
</comment>
<dbReference type="Proteomes" id="UP000292927">
    <property type="component" value="Unassembled WGS sequence"/>
</dbReference>
<dbReference type="RefSeq" id="WP_130435566.1">
    <property type="nucleotide sequence ID" value="NZ_SGXF01000004.1"/>
</dbReference>
<dbReference type="Gene3D" id="1.10.10.10">
    <property type="entry name" value="Winged helix-like DNA-binding domain superfamily/Winged helix DNA-binding domain"/>
    <property type="match status" value="1"/>
</dbReference>
<organism evidence="5 6">
    <name type="scientific">Cuneatibacter caecimuris</name>
    <dbReference type="NCBI Taxonomy" id="1796618"/>
    <lineage>
        <taxon>Bacteria</taxon>
        <taxon>Bacillati</taxon>
        <taxon>Bacillota</taxon>
        <taxon>Clostridia</taxon>
        <taxon>Lachnospirales</taxon>
        <taxon>Lachnospiraceae</taxon>
        <taxon>Cuneatibacter</taxon>
    </lineage>
</organism>
<accession>A0A4Q7P3P8</accession>
<dbReference type="PIRSF" id="PIRSF019455">
    <property type="entry name" value="CopR_AtkY"/>
    <property type="match status" value="1"/>
</dbReference>
<dbReference type="OrthoDB" id="9795583at2"/>
<evidence type="ECO:0000256" key="1">
    <source>
        <dbReference type="ARBA" id="ARBA00011046"/>
    </source>
</evidence>